<gene>
    <name evidence="1" type="ORF">BDM02DRAFT_3259150</name>
</gene>
<keyword evidence="1" id="KW-0378">Hydrolase</keyword>
<reference evidence="1" key="2">
    <citation type="journal article" date="2020" name="Nat. Commun.">
        <title>Large-scale genome sequencing of mycorrhizal fungi provides insights into the early evolution of symbiotic traits.</title>
        <authorList>
            <person name="Miyauchi S."/>
            <person name="Kiss E."/>
            <person name="Kuo A."/>
            <person name="Drula E."/>
            <person name="Kohler A."/>
            <person name="Sanchez-Garcia M."/>
            <person name="Morin E."/>
            <person name="Andreopoulos B."/>
            <person name="Barry K.W."/>
            <person name="Bonito G."/>
            <person name="Buee M."/>
            <person name="Carver A."/>
            <person name="Chen C."/>
            <person name="Cichocki N."/>
            <person name="Clum A."/>
            <person name="Culley D."/>
            <person name="Crous P.W."/>
            <person name="Fauchery L."/>
            <person name="Girlanda M."/>
            <person name="Hayes R.D."/>
            <person name="Keri Z."/>
            <person name="LaButti K."/>
            <person name="Lipzen A."/>
            <person name="Lombard V."/>
            <person name="Magnuson J."/>
            <person name="Maillard F."/>
            <person name="Murat C."/>
            <person name="Nolan M."/>
            <person name="Ohm R.A."/>
            <person name="Pangilinan J."/>
            <person name="Pereira M.F."/>
            <person name="Perotto S."/>
            <person name="Peter M."/>
            <person name="Pfister S."/>
            <person name="Riley R."/>
            <person name="Sitrit Y."/>
            <person name="Stielow J.B."/>
            <person name="Szollosi G."/>
            <person name="Zifcakova L."/>
            <person name="Stursova M."/>
            <person name="Spatafora J.W."/>
            <person name="Tedersoo L."/>
            <person name="Vaario L.M."/>
            <person name="Yamada A."/>
            <person name="Yan M."/>
            <person name="Wang P."/>
            <person name="Xu J."/>
            <person name="Bruns T."/>
            <person name="Baldrian P."/>
            <person name="Vilgalys R."/>
            <person name="Dunand C."/>
            <person name="Henrissat B."/>
            <person name="Grigoriev I.V."/>
            <person name="Hibbett D."/>
            <person name="Nagy L.G."/>
            <person name="Martin F.M."/>
        </authorList>
    </citation>
    <scope>NUCLEOTIDE SEQUENCE</scope>
    <source>
        <strain evidence="1">P2</strain>
    </source>
</reference>
<comment type="caution">
    <text evidence="1">The sequence shown here is derived from an EMBL/GenBank/DDBJ whole genome shotgun (WGS) entry which is preliminary data.</text>
</comment>
<evidence type="ECO:0000313" key="1">
    <source>
        <dbReference type="EMBL" id="KAF9651370.1"/>
    </source>
</evidence>
<protein>
    <submittedName>
        <fullName evidence="1">Ubiquitinyl hydrolase</fullName>
    </submittedName>
</protein>
<proteinExistence type="predicted"/>
<name>A0ACB6ZNN0_THEGA</name>
<accession>A0ACB6ZNN0</accession>
<reference evidence="1" key="1">
    <citation type="submission" date="2019-10" db="EMBL/GenBank/DDBJ databases">
        <authorList>
            <consortium name="DOE Joint Genome Institute"/>
            <person name="Kuo A."/>
            <person name="Miyauchi S."/>
            <person name="Kiss E."/>
            <person name="Drula E."/>
            <person name="Kohler A."/>
            <person name="Sanchez-Garcia M."/>
            <person name="Andreopoulos B."/>
            <person name="Barry K.W."/>
            <person name="Bonito G."/>
            <person name="Buee M."/>
            <person name="Carver A."/>
            <person name="Chen C."/>
            <person name="Cichocki N."/>
            <person name="Clum A."/>
            <person name="Culley D."/>
            <person name="Crous P.W."/>
            <person name="Fauchery L."/>
            <person name="Girlanda M."/>
            <person name="Hayes R."/>
            <person name="Keri Z."/>
            <person name="Labutti K."/>
            <person name="Lipzen A."/>
            <person name="Lombard V."/>
            <person name="Magnuson J."/>
            <person name="Maillard F."/>
            <person name="Morin E."/>
            <person name="Murat C."/>
            <person name="Nolan M."/>
            <person name="Ohm R."/>
            <person name="Pangilinan J."/>
            <person name="Pereira M."/>
            <person name="Perotto S."/>
            <person name="Peter M."/>
            <person name="Riley R."/>
            <person name="Sitrit Y."/>
            <person name="Stielow B."/>
            <person name="Szollosi G."/>
            <person name="Zifcakova L."/>
            <person name="Stursova M."/>
            <person name="Spatafora J.W."/>
            <person name="Tedersoo L."/>
            <person name="Vaario L.-M."/>
            <person name="Yamada A."/>
            <person name="Yan M."/>
            <person name="Wang P."/>
            <person name="Xu J."/>
            <person name="Bruns T."/>
            <person name="Baldrian P."/>
            <person name="Vilgalys R."/>
            <person name="Henrissat B."/>
            <person name="Grigoriev I.V."/>
            <person name="Hibbett D."/>
            <person name="Nagy L.G."/>
            <person name="Martin F.M."/>
        </authorList>
    </citation>
    <scope>NUCLEOTIDE SEQUENCE</scope>
    <source>
        <strain evidence="1">P2</strain>
    </source>
</reference>
<evidence type="ECO:0000313" key="2">
    <source>
        <dbReference type="Proteomes" id="UP000886501"/>
    </source>
</evidence>
<sequence length="809" mass="89289">MDLVQLSKLQPPKLSQSVHREECTQCFDNQDGPLGIDVCLTCFNGGCLDAERHHALTHYKKSGHKFALNVKRRRKAPSRRGEDEEPPTKMTKLAIAEEREADKYVYTTVLKSYEDGLEHPDLSADPLIQSLSDGVLKSLSSARQSEVKSWEEEITACEHTLTLEQLATGPIPASGLAHCSRCELKENLWLCLTCGSLGCGRKQYGGIPGGNGHGLSHFEETSHPVSVKLGTITPEGGADVYCYTCNDSKIDPELALHLSTFGINIQTQTKTEKSMTELQIEHNLTYDFSLTGEDGKALEPVFGPGLTGLSNLGNSCYMASVVQTLFSLPSFQKAYYPFAAEHWTKCTQPFPADCVTCQMHKLADGLLSGRYSIVSSTQEIPPLSHDSPTPVFQDGVRPIGFKALIGKGHEEFSTMKQQDSEEFFTHLLKVLRRTLKQTHDATGEVDPTQVFTFAMEQRLQCTSCDRVRYRNDELDVVSVAVPAIEESKDAEGKVTYRGVLLTDLLEILTGDEGLEYTCPQCNKTVVAYKRARFATFPEVLVIHAKKFQLVNWVPTKLDIPINLPPSDTLSLDRYIGKGLQDTEVELPEDKPESSGLPAFSAEAMAQLEGMGFPTVRCQKALLATGNADPTAAMEWLFAHMEDPDIDDPIPAGGGSSKGPEPSPEQITTLSDMGFTPSQARKALRETGGDVERAVEWLFNHPDDTGEDVPMGDVSEVSPLTAKELPGTRTLPAKYRLKAFISHKGPSVHSGHYVVHIKYPGFFSEASSKDVDEESEEGWVLFNDEKVVKADKESVRDLKRLAYLYIFEKI</sequence>
<keyword evidence="2" id="KW-1185">Reference proteome</keyword>
<dbReference type="EMBL" id="MU117976">
    <property type="protein sequence ID" value="KAF9651370.1"/>
    <property type="molecule type" value="Genomic_DNA"/>
</dbReference>
<dbReference type="Proteomes" id="UP000886501">
    <property type="component" value="Unassembled WGS sequence"/>
</dbReference>
<organism evidence="1 2">
    <name type="scientific">Thelephora ganbajun</name>
    <name type="common">Ganba fungus</name>
    <dbReference type="NCBI Taxonomy" id="370292"/>
    <lineage>
        <taxon>Eukaryota</taxon>
        <taxon>Fungi</taxon>
        <taxon>Dikarya</taxon>
        <taxon>Basidiomycota</taxon>
        <taxon>Agaricomycotina</taxon>
        <taxon>Agaricomycetes</taxon>
        <taxon>Thelephorales</taxon>
        <taxon>Thelephoraceae</taxon>
        <taxon>Thelephora</taxon>
    </lineage>
</organism>